<proteinExistence type="predicted"/>
<dbReference type="SUPFAM" id="SSF81901">
    <property type="entry name" value="HCP-like"/>
    <property type="match status" value="1"/>
</dbReference>
<gene>
    <name evidence="1" type="ORF">J437_LFUL016806</name>
</gene>
<accession>A0A8K0NX93</accession>
<organism evidence="1 2">
    <name type="scientific">Ladona fulva</name>
    <name type="common">Scarce chaser dragonfly</name>
    <name type="synonym">Libellula fulva</name>
    <dbReference type="NCBI Taxonomy" id="123851"/>
    <lineage>
        <taxon>Eukaryota</taxon>
        <taxon>Metazoa</taxon>
        <taxon>Ecdysozoa</taxon>
        <taxon>Arthropoda</taxon>
        <taxon>Hexapoda</taxon>
        <taxon>Insecta</taxon>
        <taxon>Pterygota</taxon>
        <taxon>Palaeoptera</taxon>
        <taxon>Odonata</taxon>
        <taxon>Epiprocta</taxon>
        <taxon>Anisoptera</taxon>
        <taxon>Libelluloidea</taxon>
        <taxon>Libellulidae</taxon>
        <taxon>Ladona</taxon>
    </lineage>
</organism>
<dbReference type="EMBL" id="KZ308236">
    <property type="protein sequence ID" value="KAG8225381.1"/>
    <property type="molecule type" value="Genomic_DNA"/>
</dbReference>
<dbReference type="Proteomes" id="UP000792457">
    <property type="component" value="Unassembled WGS sequence"/>
</dbReference>
<dbReference type="OrthoDB" id="8193717at2759"/>
<reference evidence="1" key="1">
    <citation type="submission" date="2013-04" db="EMBL/GenBank/DDBJ databases">
        <authorList>
            <person name="Qu J."/>
            <person name="Murali S.C."/>
            <person name="Bandaranaike D."/>
            <person name="Bellair M."/>
            <person name="Blankenburg K."/>
            <person name="Chao H."/>
            <person name="Dinh H."/>
            <person name="Doddapaneni H."/>
            <person name="Downs B."/>
            <person name="Dugan-Rocha S."/>
            <person name="Elkadiri S."/>
            <person name="Gnanaolivu R.D."/>
            <person name="Hernandez B."/>
            <person name="Javaid M."/>
            <person name="Jayaseelan J.C."/>
            <person name="Lee S."/>
            <person name="Li M."/>
            <person name="Ming W."/>
            <person name="Munidasa M."/>
            <person name="Muniz J."/>
            <person name="Nguyen L."/>
            <person name="Ongeri F."/>
            <person name="Osuji N."/>
            <person name="Pu L.-L."/>
            <person name="Puazo M."/>
            <person name="Qu C."/>
            <person name="Quiroz J."/>
            <person name="Raj R."/>
            <person name="Weissenberger G."/>
            <person name="Xin Y."/>
            <person name="Zou X."/>
            <person name="Han Y."/>
            <person name="Richards S."/>
            <person name="Worley K."/>
            <person name="Muzny D."/>
            <person name="Gibbs R."/>
        </authorList>
    </citation>
    <scope>NUCLEOTIDE SEQUENCE</scope>
    <source>
        <strain evidence="1">Sampled in the wild</strain>
    </source>
</reference>
<name>A0A8K0NX93_LADFU</name>
<evidence type="ECO:0000313" key="2">
    <source>
        <dbReference type="Proteomes" id="UP000792457"/>
    </source>
</evidence>
<comment type="caution">
    <text evidence="1">The sequence shown here is derived from an EMBL/GenBank/DDBJ whole genome shotgun (WGS) entry which is preliminary data.</text>
</comment>
<dbReference type="AlphaFoldDB" id="A0A8K0NX93"/>
<reference evidence="1" key="2">
    <citation type="submission" date="2017-10" db="EMBL/GenBank/DDBJ databases">
        <title>Ladona fulva Genome sequencing and assembly.</title>
        <authorList>
            <person name="Murali S."/>
            <person name="Richards S."/>
            <person name="Bandaranaike D."/>
            <person name="Bellair M."/>
            <person name="Blankenburg K."/>
            <person name="Chao H."/>
            <person name="Dinh H."/>
            <person name="Doddapaneni H."/>
            <person name="Dugan-Rocha S."/>
            <person name="Elkadiri S."/>
            <person name="Gnanaolivu R."/>
            <person name="Hernandez B."/>
            <person name="Skinner E."/>
            <person name="Javaid M."/>
            <person name="Lee S."/>
            <person name="Li M."/>
            <person name="Ming W."/>
            <person name="Munidasa M."/>
            <person name="Muniz J."/>
            <person name="Nguyen L."/>
            <person name="Hughes D."/>
            <person name="Osuji N."/>
            <person name="Pu L.-L."/>
            <person name="Puazo M."/>
            <person name="Qu C."/>
            <person name="Quiroz J."/>
            <person name="Raj R."/>
            <person name="Weissenberger G."/>
            <person name="Xin Y."/>
            <person name="Zou X."/>
            <person name="Han Y."/>
            <person name="Worley K."/>
            <person name="Muzny D."/>
            <person name="Gibbs R."/>
        </authorList>
    </citation>
    <scope>NUCLEOTIDE SEQUENCE</scope>
    <source>
        <strain evidence="1">Sampled in the wild</strain>
    </source>
</reference>
<sequence>MLERSVEKDPFPPHMAYLADTYREIAKANHRSSQPTRELEYQSQILLENAVKMYEDCVEDTNASTVVLTRCGFGLIKLPKKYRNVKLAKEAFERAMKSGSRRATIGMGHLLDWCMDDYKEALKYFEEAYSAESIITGLEIIKMKFKIDDDYNPLEDCDKFIKDLEGMMEERHKHELIVAYCMLKAEYLLVKREDLLAAVRECRIAMDQQCDSKYLWVSIHLH</sequence>
<keyword evidence="2" id="KW-1185">Reference proteome</keyword>
<evidence type="ECO:0000313" key="1">
    <source>
        <dbReference type="EMBL" id="KAG8225381.1"/>
    </source>
</evidence>
<dbReference type="InterPro" id="IPR011990">
    <property type="entry name" value="TPR-like_helical_dom_sf"/>
</dbReference>
<protein>
    <submittedName>
        <fullName evidence="1">Uncharacterized protein</fullName>
    </submittedName>
</protein>
<dbReference type="Gene3D" id="1.25.40.10">
    <property type="entry name" value="Tetratricopeptide repeat domain"/>
    <property type="match status" value="1"/>
</dbReference>